<name>A2FJ53_TRIV3</name>
<sequence length="1051" mass="119928">MEKFRRGWVISLLGGYSPGISPFYTIIRTLVLAFLILIHLIPIFASFSPVAGAFFALGLSLPLLITKSIMYYLNSLVNSSFELEDSGENRDEVVTREEIPPPPGIPQKLWRLRSNFASNVSITEQIFTDLLNKGFDTNSIVLFFKYVRNPSLVDAIPSKQEIIPQKKEYIKIFGMICPLPFNRQTLNALFPGNTSIRYLIYLFFLSMTQETLVSIIMQYFSVYERILLAFYSGFSLYSLLSPPEVDPYSTTRGDIMTGITRPFYITIFCLCWFIFSYFQSNSVDYEYSDILKLTIYWKQIYGIISDTFRTALGAFPLVLLILVPMPSTFITWLLEGISYYSFGLSGSGGFVHSIIQFIRSLIVYIIIFFIVKVITPVRLSCAIGLALLLLQFPLTFTSLIKKKMFKFYFVIIFSSLVGFVSSYSSAVIAYISFESIATVSCVFCTLLDFIWPLISANSYYVLFYMRIFSTPSKTINALRLLTPCFFTPLFIGGILQRWNSDPYISALIIVAAINNSLCQSYIMALSIILERVTFGIELKLPNPALNLILSMTLARKLMNISTVIDYWRRGRLTGLYMFYDTYYSDTIKDKIKDFLVTSVFTAMPGPDRVLATPAFLWSLITGAPFLSPQNLSLFMLPCAPRPNCFWDYTDNKDDNIAKPFIVSLTEHPVEAPVYYSMARALTMNLANIIRNGTLGIVDSNDFFLFLSEPLAAFVHIVALESHSVRFQVRGLEYNDETLCHLGEIAKLKDDVVLYKDRIPNFRSQLTYAGTNWKTRATNVSLMQYNVITIQLNRSFLGVDQEKTKFWAAITFCHQLIGKETIIIDEEPSQDIPFELNNVISNMSIAIDREKAATAYSKFLELILQDGYISTEKICNFFINTQHQETTDMLYANLFSPAAQLFALILSMESMQMTPDISQILECINFTNETIEHYISAPITSQQFQETFKSEEADLFSITERSGEKLAVFFKMSEVNYDIIHIQREFVKCFWASEAFLQIFLGNNNSERLSIQEDDHMLHNLILQACDLPIGYPAYVSPIKTSYCPSPFSIFY</sequence>
<evidence type="ECO:0000256" key="3">
    <source>
        <dbReference type="ARBA" id="ARBA00022692"/>
    </source>
</evidence>
<feature type="transmembrane region" description="Helical" evidence="6">
    <location>
        <begin position="314"/>
        <end position="337"/>
    </location>
</feature>
<evidence type="ECO:0000259" key="7">
    <source>
        <dbReference type="Pfam" id="PF05041"/>
    </source>
</evidence>
<dbReference type="VEuPathDB" id="TrichDB:TVAG_428630"/>
<feature type="transmembrane region" description="Helical" evidence="6">
    <location>
        <begin position="263"/>
        <end position="280"/>
    </location>
</feature>
<comment type="subcellular location">
    <subcellularLocation>
        <location evidence="1">Membrane</location>
        <topology evidence="1">Multi-pass membrane protein</topology>
    </subcellularLocation>
</comment>
<feature type="transmembrane region" description="Helical" evidence="6">
    <location>
        <begin position="377"/>
        <end position="400"/>
    </location>
</feature>
<evidence type="ECO:0000256" key="4">
    <source>
        <dbReference type="ARBA" id="ARBA00022989"/>
    </source>
</evidence>
<evidence type="ECO:0000256" key="5">
    <source>
        <dbReference type="ARBA" id="ARBA00023136"/>
    </source>
</evidence>
<feature type="transmembrane region" description="Helical" evidence="6">
    <location>
        <begin position="504"/>
        <end position="529"/>
    </location>
</feature>
<dbReference type="RefSeq" id="XP_001307990.1">
    <property type="nucleotide sequence ID" value="XM_001307989.1"/>
</dbReference>
<dbReference type="Pfam" id="PF05041">
    <property type="entry name" value="Pecanex_C"/>
    <property type="match status" value="1"/>
</dbReference>
<proteinExistence type="inferred from homology"/>
<organism evidence="8 9">
    <name type="scientific">Trichomonas vaginalis (strain ATCC PRA-98 / G3)</name>
    <dbReference type="NCBI Taxonomy" id="412133"/>
    <lineage>
        <taxon>Eukaryota</taxon>
        <taxon>Metamonada</taxon>
        <taxon>Parabasalia</taxon>
        <taxon>Trichomonadida</taxon>
        <taxon>Trichomonadidae</taxon>
        <taxon>Trichomonas</taxon>
    </lineage>
</organism>
<evidence type="ECO:0000256" key="1">
    <source>
        <dbReference type="ARBA" id="ARBA00004141"/>
    </source>
</evidence>
<feature type="transmembrane region" description="Helical" evidence="6">
    <location>
        <begin position="349"/>
        <end position="371"/>
    </location>
</feature>
<keyword evidence="4 6" id="KW-1133">Transmembrane helix</keyword>
<evidence type="ECO:0000256" key="2">
    <source>
        <dbReference type="ARBA" id="ARBA00010170"/>
    </source>
</evidence>
<dbReference type="OrthoDB" id="10037631at2759"/>
<dbReference type="GO" id="GO:0016020">
    <property type="term" value="C:membrane"/>
    <property type="evidence" value="ECO:0007669"/>
    <property type="project" value="UniProtKB-SubCell"/>
</dbReference>
<feature type="transmembrane region" description="Helical" evidence="6">
    <location>
        <begin position="198"/>
        <end position="220"/>
    </location>
</feature>
<gene>
    <name evidence="8" type="ORF">TVAG_428630</name>
</gene>
<feature type="domain" description="Pecanex C-terminal" evidence="7">
    <location>
        <begin position="961"/>
        <end position="1043"/>
    </location>
</feature>
<reference evidence="8" key="1">
    <citation type="submission" date="2006-10" db="EMBL/GenBank/DDBJ databases">
        <authorList>
            <person name="Amadeo P."/>
            <person name="Zhao Q."/>
            <person name="Wortman J."/>
            <person name="Fraser-Liggett C."/>
            <person name="Carlton J."/>
        </authorList>
    </citation>
    <scope>NUCLEOTIDE SEQUENCE</scope>
    <source>
        <strain evidence="8">G3</strain>
    </source>
</reference>
<dbReference type="Proteomes" id="UP000001542">
    <property type="component" value="Unassembled WGS sequence"/>
</dbReference>
<reference evidence="8" key="2">
    <citation type="journal article" date="2007" name="Science">
        <title>Draft genome sequence of the sexually transmitted pathogen Trichomonas vaginalis.</title>
        <authorList>
            <person name="Carlton J.M."/>
            <person name="Hirt R.P."/>
            <person name="Silva J.C."/>
            <person name="Delcher A.L."/>
            <person name="Schatz M."/>
            <person name="Zhao Q."/>
            <person name="Wortman J.R."/>
            <person name="Bidwell S.L."/>
            <person name="Alsmark U.C.M."/>
            <person name="Besteiro S."/>
            <person name="Sicheritz-Ponten T."/>
            <person name="Noel C.J."/>
            <person name="Dacks J.B."/>
            <person name="Foster P.G."/>
            <person name="Simillion C."/>
            <person name="Van de Peer Y."/>
            <person name="Miranda-Saavedra D."/>
            <person name="Barton G.J."/>
            <person name="Westrop G.D."/>
            <person name="Mueller S."/>
            <person name="Dessi D."/>
            <person name="Fiori P.L."/>
            <person name="Ren Q."/>
            <person name="Paulsen I."/>
            <person name="Zhang H."/>
            <person name="Bastida-Corcuera F.D."/>
            <person name="Simoes-Barbosa A."/>
            <person name="Brown M.T."/>
            <person name="Hayes R.D."/>
            <person name="Mukherjee M."/>
            <person name="Okumura C.Y."/>
            <person name="Schneider R."/>
            <person name="Smith A.J."/>
            <person name="Vanacova S."/>
            <person name="Villalvazo M."/>
            <person name="Haas B.J."/>
            <person name="Pertea M."/>
            <person name="Feldblyum T.V."/>
            <person name="Utterback T.R."/>
            <person name="Shu C.L."/>
            <person name="Osoegawa K."/>
            <person name="de Jong P.J."/>
            <person name="Hrdy I."/>
            <person name="Horvathova L."/>
            <person name="Zubacova Z."/>
            <person name="Dolezal P."/>
            <person name="Malik S.B."/>
            <person name="Logsdon J.M. Jr."/>
            <person name="Henze K."/>
            <person name="Gupta A."/>
            <person name="Wang C.C."/>
            <person name="Dunne R.L."/>
            <person name="Upcroft J.A."/>
            <person name="Upcroft P."/>
            <person name="White O."/>
            <person name="Salzberg S.L."/>
            <person name="Tang P."/>
            <person name="Chiu C.-H."/>
            <person name="Lee Y.-S."/>
            <person name="Embley T.M."/>
            <person name="Coombs G.H."/>
            <person name="Mottram J.C."/>
            <person name="Tachezy J."/>
            <person name="Fraser-Liggett C.M."/>
            <person name="Johnson P.J."/>
        </authorList>
    </citation>
    <scope>NUCLEOTIDE SEQUENCE [LARGE SCALE GENOMIC DNA]</scope>
    <source>
        <strain evidence="8">G3</strain>
    </source>
</reference>
<dbReference type="VEuPathDB" id="TrichDB:TVAGG3_0914690"/>
<dbReference type="PANTHER" id="PTHR12372">
    <property type="entry name" value="PECANEX"/>
    <property type="match status" value="1"/>
</dbReference>
<dbReference type="InterPro" id="IPR039797">
    <property type="entry name" value="Pecanex"/>
</dbReference>
<feature type="transmembrane region" description="Helical" evidence="6">
    <location>
        <begin position="477"/>
        <end position="498"/>
    </location>
</feature>
<dbReference type="AlphaFoldDB" id="A2FJ53"/>
<feature type="transmembrane region" description="Helical" evidence="6">
    <location>
        <begin position="437"/>
        <end position="465"/>
    </location>
</feature>
<dbReference type="PANTHER" id="PTHR12372:SF7">
    <property type="entry name" value="PROTEIN PECANEX"/>
    <property type="match status" value="1"/>
</dbReference>
<dbReference type="eggNOG" id="KOG3604">
    <property type="taxonomic scope" value="Eukaryota"/>
</dbReference>
<comment type="similarity">
    <text evidence="2">Belongs to the pecanex family.</text>
</comment>
<keyword evidence="9" id="KW-1185">Reference proteome</keyword>
<protein>
    <recommendedName>
        <fullName evidence="7">Pecanex C-terminal domain-containing protein</fullName>
    </recommendedName>
</protein>
<dbReference type="EMBL" id="DS113825">
    <property type="protein sequence ID" value="EAX95060.1"/>
    <property type="molecule type" value="Genomic_DNA"/>
</dbReference>
<keyword evidence="3 6" id="KW-0812">Transmembrane</keyword>
<accession>A2FJ53</accession>
<evidence type="ECO:0000256" key="6">
    <source>
        <dbReference type="SAM" id="Phobius"/>
    </source>
</evidence>
<feature type="transmembrane region" description="Helical" evidence="6">
    <location>
        <begin position="51"/>
        <end position="73"/>
    </location>
</feature>
<evidence type="ECO:0000313" key="8">
    <source>
        <dbReference type="EMBL" id="EAX95060.1"/>
    </source>
</evidence>
<dbReference type="InParanoid" id="A2FJ53"/>
<keyword evidence="5 6" id="KW-0472">Membrane</keyword>
<feature type="transmembrane region" description="Helical" evidence="6">
    <location>
        <begin position="407"/>
        <end position="431"/>
    </location>
</feature>
<dbReference type="InterPro" id="IPR007735">
    <property type="entry name" value="Pecanex_C"/>
</dbReference>
<feature type="transmembrane region" description="Helical" evidence="6">
    <location>
        <begin position="21"/>
        <end position="45"/>
    </location>
</feature>
<evidence type="ECO:0000313" key="9">
    <source>
        <dbReference type="Proteomes" id="UP000001542"/>
    </source>
</evidence>
<dbReference type="KEGG" id="tva:4752793"/>